<reference evidence="3 4" key="1">
    <citation type="submission" date="2020-08" db="EMBL/GenBank/DDBJ databases">
        <title>Croceimicrobium hydrocarbonivorans gen. nov., sp. nov., a novel marine bacterium isolated from a bacterial consortium that degrades polyethylene terephthalate.</title>
        <authorList>
            <person name="Liu R."/>
        </authorList>
    </citation>
    <scope>NUCLEOTIDE SEQUENCE [LARGE SCALE GENOMIC DNA]</scope>
    <source>
        <strain evidence="3 4">A20-9</strain>
    </source>
</reference>
<dbReference type="AlphaFoldDB" id="A0A7H0VE77"/>
<evidence type="ECO:0000313" key="3">
    <source>
        <dbReference type="EMBL" id="QNR24025.1"/>
    </source>
</evidence>
<proteinExistence type="inferred from homology"/>
<dbReference type="PANTHER" id="PTHR16301:SF20">
    <property type="entry name" value="IMPACT FAMILY MEMBER YIGZ"/>
    <property type="match status" value="1"/>
</dbReference>
<dbReference type="InterPro" id="IPR020568">
    <property type="entry name" value="Ribosomal_Su5_D2-typ_SF"/>
</dbReference>
<dbReference type="GO" id="GO:0005737">
    <property type="term" value="C:cytoplasm"/>
    <property type="evidence" value="ECO:0007669"/>
    <property type="project" value="TreeGrafter"/>
</dbReference>
<dbReference type="EMBL" id="CP060139">
    <property type="protein sequence ID" value="QNR24025.1"/>
    <property type="molecule type" value="Genomic_DNA"/>
</dbReference>
<accession>A0A7H0VE77</accession>
<dbReference type="RefSeq" id="WP_210758558.1">
    <property type="nucleotide sequence ID" value="NZ_CP060139.1"/>
</dbReference>
<comment type="similarity">
    <text evidence="1">Belongs to the IMPACT family.</text>
</comment>
<dbReference type="KEGG" id="chyd:H4K34_16875"/>
<evidence type="ECO:0000313" key="4">
    <source>
        <dbReference type="Proteomes" id="UP000516305"/>
    </source>
</evidence>
<dbReference type="InterPro" id="IPR036956">
    <property type="entry name" value="Impact_N_sf"/>
</dbReference>
<dbReference type="PANTHER" id="PTHR16301">
    <property type="entry name" value="IMPACT-RELATED"/>
    <property type="match status" value="1"/>
</dbReference>
<feature type="domain" description="Impact N-terminal" evidence="2">
    <location>
        <begin position="25"/>
        <end position="130"/>
    </location>
</feature>
<name>A0A7H0VE77_9FLAO</name>
<organism evidence="3 4">
    <name type="scientific">Croceimicrobium hydrocarbonivorans</name>
    <dbReference type="NCBI Taxonomy" id="2761580"/>
    <lineage>
        <taxon>Bacteria</taxon>
        <taxon>Pseudomonadati</taxon>
        <taxon>Bacteroidota</taxon>
        <taxon>Flavobacteriia</taxon>
        <taxon>Flavobacteriales</taxon>
        <taxon>Owenweeksiaceae</taxon>
        <taxon>Croceimicrobium</taxon>
    </lineage>
</organism>
<gene>
    <name evidence="3" type="ORF">H4K34_16875</name>
</gene>
<keyword evidence="4" id="KW-1185">Reference proteome</keyword>
<dbReference type="InterPro" id="IPR001498">
    <property type="entry name" value="Impact_N"/>
</dbReference>
<dbReference type="Pfam" id="PF01205">
    <property type="entry name" value="Impact_N"/>
    <property type="match status" value="1"/>
</dbReference>
<protein>
    <submittedName>
        <fullName evidence="3">YigZ family protein</fullName>
    </submittedName>
</protein>
<evidence type="ECO:0000256" key="1">
    <source>
        <dbReference type="ARBA" id="ARBA00007665"/>
    </source>
</evidence>
<dbReference type="Proteomes" id="UP000516305">
    <property type="component" value="Chromosome"/>
</dbReference>
<dbReference type="SUPFAM" id="SSF54211">
    <property type="entry name" value="Ribosomal protein S5 domain 2-like"/>
    <property type="match status" value="1"/>
</dbReference>
<dbReference type="InterPro" id="IPR023582">
    <property type="entry name" value="Impact"/>
</dbReference>
<sequence>MMQEALTADHYQSIKEKSEALFKDRGSKFIALAFPLKDESDFPAILEQVKKQYYDARHHCYAYRCQPTQPQWRFNDDGEPAHSAGTPIYHAIQSQELWDVAVIVVRYFGGTKLGVGGLINAYRNSAEEALQNARPLDVYLYRQFEVRFPYSAMDDVMRVLPQSEFEIVGESMDKDAGYQLKVRKSKTDLALDQLKELYQIKIKELDEDV</sequence>
<dbReference type="Gene3D" id="3.30.230.30">
    <property type="entry name" value="Impact, N-terminal domain"/>
    <property type="match status" value="1"/>
</dbReference>
<evidence type="ECO:0000259" key="2">
    <source>
        <dbReference type="Pfam" id="PF01205"/>
    </source>
</evidence>
<dbReference type="GO" id="GO:0006446">
    <property type="term" value="P:regulation of translational initiation"/>
    <property type="evidence" value="ECO:0007669"/>
    <property type="project" value="TreeGrafter"/>
</dbReference>